<evidence type="ECO:0000313" key="26">
    <source>
        <dbReference type="Proteomes" id="UP000249091"/>
    </source>
</evidence>
<organism evidence="25 26">
    <name type="scientific">Rhodococcus coprophilus</name>
    <dbReference type="NCBI Taxonomy" id="38310"/>
    <lineage>
        <taxon>Bacteria</taxon>
        <taxon>Bacillati</taxon>
        <taxon>Actinomycetota</taxon>
        <taxon>Actinomycetes</taxon>
        <taxon>Mycobacteriales</taxon>
        <taxon>Nocardiaceae</taxon>
        <taxon>Rhodococcus</taxon>
    </lineage>
</organism>
<evidence type="ECO:0000256" key="11">
    <source>
        <dbReference type="ARBA" id="ARBA00023136"/>
    </source>
</evidence>
<comment type="similarity">
    <text evidence="15">Belongs to the THEM4/THEM5 thioesterase family.</text>
</comment>
<keyword evidence="5" id="KW-0963">Cytoplasm</keyword>
<keyword evidence="12" id="KW-0966">Cell projection</keyword>
<evidence type="ECO:0000256" key="21">
    <source>
        <dbReference type="ARBA" id="ARBA00047969"/>
    </source>
</evidence>
<evidence type="ECO:0000256" key="3">
    <source>
        <dbReference type="ARBA" id="ARBA00004632"/>
    </source>
</evidence>
<evidence type="ECO:0000256" key="4">
    <source>
        <dbReference type="ARBA" id="ARBA00022475"/>
    </source>
</evidence>
<dbReference type="GO" id="GO:0005737">
    <property type="term" value="C:cytoplasm"/>
    <property type="evidence" value="ECO:0007669"/>
    <property type="project" value="UniProtKB-SubCell"/>
</dbReference>
<dbReference type="GO" id="GO:0016787">
    <property type="term" value="F:hydrolase activity"/>
    <property type="evidence" value="ECO:0007669"/>
    <property type="project" value="UniProtKB-KW"/>
</dbReference>
<keyword evidence="4" id="KW-1003">Cell membrane</keyword>
<evidence type="ECO:0000256" key="9">
    <source>
        <dbReference type="ARBA" id="ARBA00022946"/>
    </source>
</evidence>
<dbReference type="CDD" id="cd03443">
    <property type="entry name" value="PaaI_thioesterase"/>
    <property type="match status" value="1"/>
</dbReference>
<dbReference type="InterPro" id="IPR006683">
    <property type="entry name" value="Thioestr_dom"/>
</dbReference>
<evidence type="ECO:0000256" key="7">
    <source>
        <dbReference type="ARBA" id="ARBA00022801"/>
    </source>
</evidence>
<evidence type="ECO:0000256" key="22">
    <source>
        <dbReference type="ARBA" id="ARBA00048074"/>
    </source>
</evidence>
<dbReference type="GO" id="GO:0016020">
    <property type="term" value="C:membrane"/>
    <property type="evidence" value="ECO:0007669"/>
    <property type="project" value="UniProtKB-SubCell"/>
</dbReference>
<keyword evidence="10" id="KW-0443">Lipid metabolism</keyword>
<dbReference type="KEGG" id="rcr:NCTC10994_02183"/>
<keyword evidence="26" id="KW-1185">Reference proteome</keyword>
<name>A0A2X4WZL1_9NOCA</name>
<dbReference type="Gene3D" id="3.10.129.10">
    <property type="entry name" value="Hotdog Thioesterase"/>
    <property type="match status" value="1"/>
</dbReference>
<evidence type="ECO:0000256" key="23">
    <source>
        <dbReference type="ARBA" id="ARBA00048180"/>
    </source>
</evidence>
<evidence type="ECO:0000256" key="1">
    <source>
        <dbReference type="ARBA" id="ARBA00004170"/>
    </source>
</evidence>
<evidence type="ECO:0000256" key="18">
    <source>
        <dbReference type="ARBA" id="ARBA00043210"/>
    </source>
</evidence>
<evidence type="ECO:0000256" key="14">
    <source>
        <dbReference type="ARBA" id="ARBA00037002"/>
    </source>
</evidence>
<comment type="catalytic activity">
    <reaction evidence="19">
        <text>octanoyl-CoA + H2O = octanoate + CoA + H(+)</text>
        <dbReference type="Rhea" id="RHEA:30143"/>
        <dbReference type="ChEBI" id="CHEBI:15377"/>
        <dbReference type="ChEBI" id="CHEBI:15378"/>
        <dbReference type="ChEBI" id="CHEBI:25646"/>
        <dbReference type="ChEBI" id="CHEBI:57287"/>
        <dbReference type="ChEBI" id="CHEBI:57386"/>
    </reaction>
    <physiologicalReaction direction="left-to-right" evidence="19">
        <dbReference type="Rhea" id="RHEA:30144"/>
    </physiologicalReaction>
</comment>
<comment type="catalytic activity">
    <reaction evidence="13">
        <text>(5Z,8Z,11Z,14Z)-eicosatetraenoyl-CoA + H2O = (5Z,8Z,11Z,14Z)-eicosatetraenoate + CoA + H(+)</text>
        <dbReference type="Rhea" id="RHEA:40151"/>
        <dbReference type="ChEBI" id="CHEBI:15377"/>
        <dbReference type="ChEBI" id="CHEBI:15378"/>
        <dbReference type="ChEBI" id="CHEBI:32395"/>
        <dbReference type="ChEBI" id="CHEBI:57287"/>
        <dbReference type="ChEBI" id="CHEBI:57368"/>
    </reaction>
    <physiologicalReaction direction="left-to-right" evidence="13">
        <dbReference type="Rhea" id="RHEA:40152"/>
    </physiologicalReaction>
</comment>
<evidence type="ECO:0000256" key="19">
    <source>
        <dbReference type="ARBA" id="ARBA00047588"/>
    </source>
</evidence>
<dbReference type="STRING" id="1219011.GCA_001895045_03276"/>
<comment type="catalytic activity">
    <reaction evidence="14">
        <text>(9Z)-octadecenoyl-CoA + H2O = (9Z)-octadecenoate + CoA + H(+)</text>
        <dbReference type="Rhea" id="RHEA:40139"/>
        <dbReference type="ChEBI" id="CHEBI:15377"/>
        <dbReference type="ChEBI" id="CHEBI:15378"/>
        <dbReference type="ChEBI" id="CHEBI:30823"/>
        <dbReference type="ChEBI" id="CHEBI:57287"/>
        <dbReference type="ChEBI" id="CHEBI:57387"/>
    </reaction>
    <physiologicalReaction direction="left-to-right" evidence="14">
        <dbReference type="Rhea" id="RHEA:40140"/>
    </physiologicalReaction>
</comment>
<comment type="subcellular location">
    <subcellularLocation>
        <location evidence="3">Cell projection</location>
        <location evidence="3">Ruffle membrane</location>
    </subcellularLocation>
    <subcellularLocation>
        <location evidence="2">Cytoplasm</location>
    </subcellularLocation>
    <subcellularLocation>
        <location evidence="1">Membrane</location>
        <topology evidence="1">Peripheral membrane protein</topology>
    </subcellularLocation>
</comment>
<evidence type="ECO:0000256" key="2">
    <source>
        <dbReference type="ARBA" id="ARBA00004496"/>
    </source>
</evidence>
<evidence type="ECO:0000256" key="15">
    <source>
        <dbReference type="ARBA" id="ARBA00038456"/>
    </source>
</evidence>
<feature type="domain" description="Thioesterase" evidence="24">
    <location>
        <begin position="93"/>
        <end position="164"/>
    </location>
</feature>
<comment type="catalytic activity">
    <reaction evidence="21">
        <text>decanoyl-CoA + H2O = decanoate + CoA + H(+)</text>
        <dbReference type="Rhea" id="RHEA:40059"/>
        <dbReference type="ChEBI" id="CHEBI:15377"/>
        <dbReference type="ChEBI" id="CHEBI:15378"/>
        <dbReference type="ChEBI" id="CHEBI:27689"/>
        <dbReference type="ChEBI" id="CHEBI:57287"/>
        <dbReference type="ChEBI" id="CHEBI:61430"/>
    </reaction>
    <physiologicalReaction direction="left-to-right" evidence="21">
        <dbReference type="Rhea" id="RHEA:40060"/>
    </physiologicalReaction>
</comment>
<sequence length="208" mass="22372">MVTFWGGKRKTLVTAQLHYLFMSSTWILPDDLAVPDFPADHPGPGAPVPQHWSKCFGCGDDQPTGLGMEFTTGEGLEVIGRFEVAKRYQGGPGFIHGGILMTAFDEAQGMACNAALRSAVVTAHLGIDFARPIPLGAVLELRSRVEGTVRRKVYTRSEARIVDGPLADPDVVVGSSYGLFIVVGHEHFEKGKDFVDGMPTGDQDISAV</sequence>
<reference evidence="25 26" key="1">
    <citation type="submission" date="2018-06" db="EMBL/GenBank/DDBJ databases">
        <authorList>
            <consortium name="Pathogen Informatics"/>
            <person name="Doyle S."/>
        </authorList>
    </citation>
    <scope>NUCLEOTIDE SEQUENCE [LARGE SCALE GENOMIC DNA]</scope>
    <source>
        <strain evidence="25 26">NCTC10994</strain>
    </source>
</reference>
<dbReference type="InterPro" id="IPR029069">
    <property type="entry name" value="HotDog_dom_sf"/>
</dbReference>
<evidence type="ECO:0000259" key="24">
    <source>
        <dbReference type="Pfam" id="PF03061"/>
    </source>
</evidence>
<dbReference type="AlphaFoldDB" id="A0A2X4WZL1"/>
<evidence type="ECO:0000256" key="13">
    <source>
        <dbReference type="ARBA" id="ARBA00035852"/>
    </source>
</evidence>
<evidence type="ECO:0000256" key="5">
    <source>
        <dbReference type="ARBA" id="ARBA00022490"/>
    </source>
</evidence>
<keyword evidence="11" id="KW-0472">Membrane</keyword>
<dbReference type="PANTHER" id="PTHR12418:SF19">
    <property type="entry name" value="ACYL-COENZYME A THIOESTERASE THEM4"/>
    <property type="match status" value="1"/>
</dbReference>
<comment type="catalytic activity">
    <reaction evidence="20">
        <text>hexadecanoyl-CoA + H2O = hexadecanoate + CoA + H(+)</text>
        <dbReference type="Rhea" id="RHEA:16645"/>
        <dbReference type="ChEBI" id="CHEBI:7896"/>
        <dbReference type="ChEBI" id="CHEBI:15377"/>
        <dbReference type="ChEBI" id="CHEBI:15378"/>
        <dbReference type="ChEBI" id="CHEBI:57287"/>
        <dbReference type="ChEBI" id="CHEBI:57379"/>
        <dbReference type="EC" id="3.1.2.2"/>
    </reaction>
    <physiologicalReaction direction="left-to-right" evidence="20">
        <dbReference type="Rhea" id="RHEA:16646"/>
    </physiologicalReaction>
</comment>
<evidence type="ECO:0000256" key="20">
    <source>
        <dbReference type="ARBA" id="ARBA00047734"/>
    </source>
</evidence>
<keyword evidence="6" id="KW-0053">Apoptosis</keyword>
<dbReference type="Pfam" id="PF03061">
    <property type="entry name" value="4HBT"/>
    <property type="match status" value="1"/>
</dbReference>
<comment type="catalytic activity">
    <reaction evidence="22">
        <text>dodecanoyl-CoA + H2O = dodecanoate + CoA + H(+)</text>
        <dbReference type="Rhea" id="RHEA:30135"/>
        <dbReference type="ChEBI" id="CHEBI:15377"/>
        <dbReference type="ChEBI" id="CHEBI:15378"/>
        <dbReference type="ChEBI" id="CHEBI:18262"/>
        <dbReference type="ChEBI" id="CHEBI:57287"/>
        <dbReference type="ChEBI" id="CHEBI:57375"/>
    </reaction>
    <physiologicalReaction direction="left-to-right" evidence="22">
        <dbReference type="Rhea" id="RHEA:30136"/>
    </physiologicalReaction>
</comment>
<dbReference type="EMBL" id="LS483468">
    <property type="protein sequence ID" value="SQI32475.1"/>
    <property type="molecule type" value="Genomic_DNA"/>
</dbReference>
<gene>
    <name evidence="25" type="ORF">NCTC10994_02183</name>
</gene>
<dbReference type="SUPFAM" id="SSF54637">
    <property type="entry name" value="Thioesterase/thiol ester dehydrase-isomerase"/>
    <property type="match status" value="1"/>
</dbReference>
<evidence type="ECO:0000256" key="8">
    <source>
        <dbReference type="ARBA" id="ARBA00022832"/>
    </source>
</evidence>
<evidence type="ECO:0000256" key="6">
    <source>
        <dbReference type="ARBA" id="ARBA00022703"/>
    </source>
</evidence>
<protein>
    <recommendedName>
        <fullName evidence="17">Acyl-coenzyme A thioesterase THEM4</fullName>
        <ecNumber evidence="16">3.1.2.2</ecNumber>
    </recommendedName>
    <alternativeName>
        <fullName evidence="18">Thioesterase superfamily member 4</fullName>
    </alternativeName>
</protein>
<keyword evidence="7" id="KW-0378">Hydrolase</keyword>
<evidence type="ECO:0000256" key="17">
    <source>
        <dbReference type="ARBA" id="ARBA00040123"/>
    </source>
</evidence>
<dbReference type="PANTHER" id="PTHR12418">
    <property type="entry name" value="ACYL-COENZYME A THIOESTERASE THEM4"/>
    <property type="match status" value="1"/>
</dbReference>
<evidence type="ECO:0000256" key="10">
    <source>
        <dbReference type="ARBA" id="ARBA00023098"/>
    </source>
</evidence>
<accession>A0A2X4WZL1</accession>
<evidence type="ECO:0000256" key="12">
    <source>
        <dbReference type="ARBA" id="ARBA00023273"/>
    </source>
</evidence>
<dbReference type="Proteomes" id="UP000249091">
    <property type="component" value="Chromosome 1"/>
</dbReference>
<keyword evidence="9" id="KW-0809">Transit peptide</keyword>
<dbReference type="EC" id="3.1.2.2" evidence="16"/>
<evidence type="ECO:0000313" key="25">
    <source>
        <dbReference type="EMBL" id="SQI32475.1"/>
    </source>
</evidence>
<comment type="catalytic activity">
    <reaction evidence="23">
        <text>tetradecanoyl-CoA + H2O = tetradecanoate + CoA + H(+)</text>
        <dbReference type="Rhea" id="RHEA:40119"/>
        <dbReference type="ChEBI" id="CHEBI:15377"/>
        <dbReference type="ChEBI" id="CHEBI:15378"/>
        <dbReference type="ChEBI" id="CHEBI:30807"/>
        <dbReference type="ChEBI" id="CHEBI:57287"/>
        <dbReference type="ChEBI" id="CHEBI:57385"/>
    </reaction>
    <physiologicalReaction direction="left-to-right" evidence="23">
        <dbReference type="Rhea" id="RHEA:40120"/>
    </physiologicalReaction>
</comment>
<evidence type="ECO:0000256" key="16">
    <source>
        <dbReference type="ARBA" id="ARBA00038848"/>
    </source>
</evidence>
<dbReference type="GO" id="GO:0006631">
    <property type="term" value="P:fatty acid metabolic process"/>
    <property type="evidence" value="ECO:0007669"/>
    <property type="project" value="UniProtKB-KW"/>
</dbReference>
<keyword evidence="8" id="KW-0276">Fatty acid metabolism</keyword>
<proteinExistence type="inferred from homology"/>
<dbReference type="InterPro" id="IPR052365">
    <property type="entry name" value="THEM4/THEM5_acyl-CoA_thioest"/>
</dbReference>